<evidence type="ECO:0000256" key="1">
    <source>
        <dbReference type="SAM" id="MobiDB-lite"/>
    </source>
</evidence>
<dbReference type="EMBL" id="QQBB01000010">
    <property type="protein sequence ID" value="RDI55083.1"/>
    <property type="molecule type" value="Genomic_DNA"/>
</dbReference>
<keyword evidence="3" id="KW-1185">Reference proteome</keyword>
<dbReference type="Proteomes" id="UP000254925">
    <property type="component" value="Unassembled WGS sequence"/>
</dbReference>
<accession>A0A370HCW9</accession>
<name>A0A370HCW9_9HYPH</name>
<evidence type="ECO:0000313" key="3">
    <source>
        <dbReference type="Proteomes" id="UP000254925"/>
    </source>
</evidence>
<comment type="caution">
    <text evidence="2">The sequence shown here is derived from an EMBL/GenBank/DDBJ whole genome shotgun (WGS) entry which is preliminary data.</text>
</comment>
<sequence length="60" mass="6003">MIDRREVMSGAVLLATSAAITSVLMQAPESITPVPTVSGAADDPSAEARAKAAKAGPLPI</sequence>
<reference evidence="2 3" key="1">
    <citation type="submission" date="2018-07" db="EMBL/GenBank/DDBJ databases">
        <title>Genomic Encyclopedia of Type Strains, Phase IV (KMG-IV): sequencing the most valuable type-strain genomes for metagenomic binning, comparative biology and taxonomic classification.</title>
        <authorList>
            <person name="Goeker M."/>
        </authorList>
    </citation>
    <scope>NUCLEOTIDE SEQUENCE [LARGE SCALE GENOMIC DNA]</scope>
    <source>
        <strain evidence="2 3">DSM 14364</strain>
    </source>
</reference>
<proteinExistence type="predicted"/>
<gene>
    <name evidence="2" type="ORF">DES45_11027</name>
</gene>
<evidence type="ECO:0000313" key="2">
    <source>
        <dbReference type="EMBL" id="RDI55083.1"/>
    </source>
</evidence>
<feature type="region of interest" description="Disordered" evidence="1">
    <location>
        <begin position="34"/>
        <end position="60"/>
    </location>
</feature>
<organism evidence="2 3">
    <name type="scientific">Microvirga subterranea</name>
    <dbReference type="NCBI Taxonomy" id="186651"/>
    <lineage>
        <taxon>Bacteria</taxon>
        <taxon>Pseudomonadati</taxon>
        <taxon>Pseudomonadota</taxon>
        <taxon>Alphaproteobacteria</taxon>
        <taxon>Hyphomicrobiales</taxon>
        <taxon>Methylobacteriaceae</taxon>
        <taxon>Microvirga</taxon>
    </lineage>
</organism>
<dbReference type="RefSeq" id="WP_114772117.1">
    <property type="nucleotide sequence ID" value="NZ_QQBB01000010.1"/>
</dbReference>
<dbReference type="AlphaFoldDB" id="A0A370HCW9"/>
<protein>
    <submittedName>
        <fullName evidence="2">Uncharacterized protein</fullName>
    </submittedName>
</protein>